<dbReference type="InterPro" id="IPR015422">
    <property type="entry name" value="PyrdxlP-dep_Trfase_small"/>
</dbReference>
<dbReference type="InterPro" id="IPR015421">
    <property type="entry name" value="PyrdxlP-dep_Trfase_major"/>
</dbReference>
<dbReference type="AlphaFoldDB" id="A0A9W5Y9Y9"/>
<dbReference type="RefSeq" id="WP_281813531.1">
    <property type="nucleotide sequence ID" value="NZ_BRLB01000002.1"/>
</dbReference>
<dbReference type="NCBIfam" id="TIGR04350">
    <property type="entry name" value="C_S_lyase_PatB"/>
    <property type="match status" value="1"/>
</dbReference>
<evidence type="ECO:0000259" key="6">
    <source>
        <dbReference type="Pfam" id="PF00155"/>
    </source>
</evidence>
<sequence length="392" mass="45176">MKYNFDDIIDRKNTNALKWEPAILKERFGEEDVLPLWVADMDFNTPKPVVDAIINRAKHGIYGYSVRLDNYYQAVINWQKRRHNWTISKDSIVYTPGIVPAINYMIQAFCETDDKVIIQTPVYYPFKESIKNNGCKVVNNPLLYDGEKYTIDFDDFEKKAKDKRLKLFILCSPHNPVGRVWTKEELLKIGKICIENDVIVISDEIHNDLILGNNQHIVFANVSEEFSNNSIICTAPSKTFNVPGLETSHIIIGNKKLRNSYKRILTKNAIGGQNPMSIAALKAAYNESEEWLEQLLTYLEDNVEFIDDYLKNNMPRVKLVRPQATYLAWLDFRSIEKDYKKLDHIISKEAKVALDSGHWFGTNGSGFMRINFACPRGILKEALDRISKAINK</sequence>
<keyword evidence="8" id="KW-1185">Reference proteome</keyword>
<comment type="cofactor">
    <cofactor evidence="1">
        <name>pyridoxal 5'-phosphate</name>
        <dbReference type="ChEBI" id="CHEBI:597326"/>
    </cofactor>
</comment>
<keyword evidence="3" id="KW-0663">Pyridoxal phosphate</keyword>
<proteinExistence type="inferred from homology"/>
<dbReference type="InterPro" id="IPR027619">
    <property type="entry name" value="C-S_lyase_PatB-like"/>
</dbReference>
<dbReference type="EC" id="4.4.1.13" evidence="2"/>
<dbReference type="EMBL" id="BRLB01000002">
    <property type="protein sequence ID" value="GKX28775.1"/>
    <property type="molecule type" value="Genomic_DNA"/>
</dbReference>
<dbReference type="Pfam" id="PF00155">
    <property type="entry name" value="Aminotran_1_2"/>
    <property type="match status" value="1"/>
</dbReference>
<feature type="domain" description="Aminotransferase class I/classII large" evidence="6">
    <location>
        <begin position="32"/>
        <end position="386"/>
    </location>
</feature>
<evidence type="ECO:0000256" key="3">
    <source>
        <dbReference type="ARBA" id="ARBA00022898"/>
    </source>
</evidence>
<dbReference type="GO" id="GO:0047804">
    <property type="term" value="F:cysteine-S-conjugate beta-lyase activity"/>
    <property type="evidence" value="ECO:0007669"/>
    <property type="project" value="UniProtKB-EC"/>
</dbReference>
<evidence type="ECO:0000256" key="2">
    <source>
        <dbReference type="ARBA" id="ARBA00012224"/>
    </source>
</evidence>
<protein>
    <recommendedName>
        <fullName evidence="2">cysteine-S-conjugate beta-lyase</fullName>
        <ecNumber evidence="2">4.4.1.13</ecNumber>
    </recommendedName>
</protein>
<evidence type="ECO:0000256" key="1">
    <source>
        <dbReference type="ARBA" id="ARBA00001933"/>
    </source>
</evidence>
<name>A0A9W5Y9Y9_9FIRM</name>
<dbReference type="Proteomes" id="UP001144256">
    <property type="component" value="Unassembled WGS sequence"/>
</dbReference>
<evidence type="ECO:0000313" key="8">
    <source>
        <dbReference type="Proteomes" id="UP001144256"/>
    </source>
</evidence>
<dbReference type="Gene3D" id="3.40.640.10">
    <property type="entry name" value="Type I PLP-dependent aspartate aminotransferase-like (Major domain)"/>
    <property type="match status" value="1"/>
</dbReference>
<dbReference type="PANTHER" id="PTHR43525:SF1">
    <property type="entry name" value="PROTEIN MALY"/>
    <property type="match status" value="1"/>
</dbReference>
<evidence type="ECO:0000256" key="4">
    <source>
        <dbReference type="ARBA" id="ARBA00023239"/>
    </source>
</evidence>
<evidence type="ECO:0000313" key="7">
    <source>
        <dbReference type="EMBL" id="GKX28775.1"/>
    </source>
</evidence>
<dbReference type="InterPro" id="IPR051798">
    <property type="entry name" value="Class-II_PLP-Dep_Aminotrans"/>
</dbReference>
<reference evidence="7" key="1">
    <citation type="submission" date="2022-06" db="EMBL/GenBank/DDBJ databases">
        <title>Vallitalea longa sp. nov., an anaerobic bacterium isolated from marine sediment.</title>
        <authorList>
            <person name="Hirano S."/>
            <person name="Terahara T."/>
            <person name="Mori K."/>
            <person name="Hamada M."/>
            <person name="Matsumoto R."/>
            <person name="Kobayashi T."/>
        </authorList>
    </citation>
    <scope>NUCLEOTIDE SEQUENCE</scope>
    <source>
        <strain evidence="7">SH18-1</strain>
    </source>
</reference>
<dbReference type="PANTHER" id="PTHR43525">
    <property type="entry name" value="PROTEIN MALY"/>
    <property type="match status" value="1"/>
</dbReference>
<dbReference type="InterPro" id="IPR004839">
    <property type="entry name" value="Aminotransferase_I/II_large"/>
</dbReference>
<gene>
    <name evidence="7" type="ORF">SH1V18_12550</name>
</gene>
<dbReference type="CDD" id="cd00609">
    <property type="entry name" value="AAT_like"/>
    <property type="match status" value="1"/>
</dbReference>
<comment type="caution">
    <text evidence="7">The sequence shown here is derived from an EMBL/GenBank/DDBJ whole genome shotgun (WGS) entry which is preliminary data.</text>
</comment>
<accession>A0A9W5Y9Y9</accession>
<dbReference type="InterPro" id="IPR015424">
    <property type="entry name" value="PyrdxlP-dep_Trfase"/>
</dbReference>
<comment type="similarity">
    <text evidence="5">Belongs to the class-II pyridoxal-phosphate-dependent aminotransferase family. MalY/PatB cystathionine beta-lyase subfamily.</text>
</comment>
<dbReference type="SUPFAM" id="SSF53383">
    <property type="entry name" value="PLP-dependent transferases"/>
    <property type="match status" value="1"/>
</dbReference>
<dbReference type="GO" id="GO:0030170">
    <property type="term" value="F:pyridoxal phosphate binding"/>
    <property type="evidence" value="ECO:0007669"/>
    <property type="project" value="InterPro"/>
</dbReference>
<keyword evidence="4" id="KW-0456">Lyase</keyword>
<organism evidence="7 8">
    <name type="scientific">Vallitalea longa</name>
    <dbReference type="NCBI Taxonomy" id="2936439"/>
    <lineage>
        <taxon>Bacteria</taxon>
        <taxon>Bacillati</taxon>
        <taxon>Bacillota</taxon>
        <taxon>Clostridia</taxon>
        <taxon>Lachnospirales</taxon>
        <taxon>Vallitaleaceae</taxon>
        <taxon>Vallitalea</taxon>
    </lineage>
</organism>
<dbReference type="Gene3D" id="3.90.1150.10">
    <property type="entry name" value="Aspartate Aminotransferase, domain 1"/>
    <property type="match status" value="1"/>
</dbReference>
<evidence type="ECO:0000256" key="5">
    <source>
        <dbReference type="ARBA" id="ARBA00037974"/>
    </source>
</evidence>